<sequence>MLVFNIRKARYSKSLQASGVANRWNKNDEFVIYTGSSRALSTLELVVHRSSISIDNSYKLLVIEIDCEEDEIYEIKKSKLPRNWQSVEAYPELQEIGSAWYQDFKYLVIKVPSSIIPKEYNYLINTKHPDFSSKVKIKELEDYNWDDRLL</sequence>
<dbReference type="AlphaFoldDB" id="A0A376GCY9"/>
<protein>
    <submittedName>
        <fullName evidence="2">Uncharacterized conserved protein</fullName>
    </submittedName>
</protein>
<name>A0A376GCY9_9FLAO</name>
<dbReference type="SMART" id="SM00953">
    <property type="entry name" value="RES"/>
    <property type="match status" value="1"/>
</dbReference>
<evidence type="ECO:0000259" key="1">
    <source>
        <dbReference type="SMART" id="SM00953"/>
    </source>
</evidence>
<accession>A0A376GCY9</accession>
<dbReference type="Pfam" id="PF08808">
    <property type="entry name" value="RES"/>
    <property type="match status" value="1"/>
</dbReference>
<proteinExistence type="predicted"/>
<dbReference type="STRING" id="343874.GCA_000805695_00397"/>
<organism evidence="2 3">
    <name type="scientific">Empedobacter falsenii</name>
    <dbReference type="NCBI Taxonomy" id="343874"/>
    <lineage>
        <taxon>Bacteria</taxon>
        <taxon>Pseudomonadati</taxon>
        <taxon>Bacteroidota</taxon>
        <taxon>Flavobacteriia</taxon>
        <taxon>Flavobacteriales</taxon>
        <taxon>Weeksellaceae</taxon>
        <taxon>Empedobacter</taxon>
    </lineage>
</organism>
<evidence type="ECO:0000313" key="3">
    <source>
        <dbReference type="Proteomes" id="UP000254737"/>
    </source>
</evidence>
<dbReference type="InterPro" id="IPR014914">
    <property type="entry name" value="RES_dom"/>
</dbReference>
<dbReference type="Proteomes" id="UP000254737">
    <property type="component" value="Unassembled WGS sequence"/>
</dbReference>
<evidence type="ECO:0000313" key="2">
    <source>
        <dbReference type="EMBL" id="STD58655.1"/>
    </source>
</evidence>
<feature type="domain" description="RES" evidence="1">
    <location>
        <begin position="14"/>
        <end position="138"/>
    </location>
</feature>
<dbReference type="EMBL" id="UFXS01000001">
    <property type="protein sequence ID" value="STD58655.1"/>
    <property type="molecule type" value="Genomic_DNA"/>
</dbReference>
<reference evidence="2 3" key="1">
    <citation type="submission" date="2018-06" db="EMBL/GenBank/DDBJ databases">
        <authorList>
            <consortium name="Pathogen Informatics"/>
            <person name="Doyle S."/>
        </authorList>
    </citation>
    <scope>NUCLEOTIDE SEQUENCE [LARGE SCALE GENOMIC DNA]</scope>
    <source>
        <strain evidence="2 3">NCTC13456</strain>
    </source>
</reference>
<dbReference type="RefSeq" id="WP_115000555.1">
    <property type="nucleotide sequence ID" value="NZ_UFXS01000001.1"/>
</dbReference>
<gene>
    <name evidence="2" type="ORF">NCTC13456_02279</name>
</gene>